<gene>
    <name evidence="2" type="ORF">KK062_27610</name>
</gene>
<evidence type="ECO:0000313" key="3">
    <source>
        <dbReference type="Proteomes" id="UP001319080"/>
    </source>
</evidence>
<proteinExistence type="predicted"/>
<dbReference type="AlphaFoldDB" id="A0AAP2E567"/>
<comment type="caution">
    <text evidence="2">The sequence shown here is derived from an EMBL/GenBank/DDBJ whole genome shotgun (WGS) entry which is preliminary data.</text>
</comment>
<dbReference type="Proteomes" id="UP001319080">
    <property type="component" value="Unassembled WGS sequence"/>
</dbReference>
<accession>A0AAP2E567</accession>
<keyword evidence="3" id="KW-1185">Reference proteome</keyword>
<evidence type="ECO:0000256" key="1">
    <source>
        <dbReference type="SAM" id="MobiDB-lite"/>
    </source>
</evidence>
<organism evidence="2 3">
    <name type="scientific">Dawidia cretensis</name>
    <dbReference type="NCBI Taxonomy" id="2782350"/>
    <lineage>
        <taxon>Bacteria</taxon>
        <taxon>Pseudomonadati</taxon>
        <taxon>Bacteroidota</taxon>
        <taxon>Cytophagia</taxon>
        <taxon>Cytophagales</taxon>
        <taxon>Chryseotaleaceae</taxon>
        <taxon>Dawidia</taxon>
    </lineage>
</organism>
<reference evidence="2 3" key="1">
    <citation type="submission" date="2021-05" db="EMBL/GenBank/DDBJ databases">
        <title>A Polyphasic approach of four new species of the genus Ohtaekwangia: Ohtaekwangia histidinii sp. nov., Ohtaekwangia cretensis sp. nov., Ohtaekwangia indiensis sp. nov., Ohtaekwangia reichenbachii sp. nov. from diverse environment.</title>
        <authorList>
            <person name="Octaviana S."/>
        </authorList>
    </citation>
    <scope>NUCLEOTIDE SEQUENCE [LARGE SCALE GENOMIC DNA]</scope>
    <source>
        <strain evidence="2 3">PWU5</strain>
    </source>
</reference>
<protein>
    <submittedName>
        <fullName evidence="2">Uncharacterized protein</fullName>
    </submittedName>
</protein>
<evidence type="ECO:0000313" key="2">
    <source>
        <dbReference type="EMBL" id="MBT1712039.1"/>
    </source>
</evidence>
<sequence length="219" mass="25445">MKITLQPLKEFVNDTMPSHITYRRVIYLKHLKKSLLRLGGAQHAGSINRQLRELLHYINFNSPEYVAYCVQYIERHLNSPDMSDHMGTLILDRYRKLIIQQPVKPSFSLDPVAPSLSHMLCEWIDAETWFVERSLQADDTSPAVPEGLISRFRIIVDLTSEQLSYFFRLLILAETIKNDNKTILSSIVSKVFLTNTEKGKKRHRSPENVQSQHRREAGR</sequence>
<dbReference type="RefSeq" id="WP_254087607.1">
    <property type="nucleotide sequence ID" value="NZ_JAHESE010000047.1"/>
</dbReference>
<feature type="region of interest" description="Disordered" evidence="1">
    <location>
        <begin position="198"/>
        <end position="219"/>
    </location>
</feature>
<dbReference type="EMBL" id="JAHESE010000047">
    <property type="protein sequence ID" value="MBT1712039.1"/>
    <property type="molecule type" value="Genomic_DNA"/>
</dbReference>
<name>A0AAP2E567_9BACT</name>